<reference evidence="2" key="1">
    <citation type="submission" date="2018-11" db="EMBL/GenBank/DDBJ databases">
        <authorList>
            <consortium name="Pathogen Informatics"/>
        </authorList>
    </citation>
    <scope>NUCLEOTIDE SEQUENCE</scope>
</reference>
<organism evidence="2 3">
    <name type="scientific">Protopolystoma xenopodis</name>
    <dbReference type="NCBI Taxonomy" id="117903"/>
    <lineage>
        <taxon>Eukaryota</taxon>
        <taxon>Metazoa</taxon>
        <taxon>Spiralia</taxon>
        <taxon>Lophotrochozoa</taxon>
        <taxon>Platyhelminthes</taxon>
        <taxon>Monogenea</taxon>
        <taxon>Polyopisthocotylea</taxon>
        <taxon>Polystomatidea</taxon>
        <taxon>Polystomatidae</taxon>
        <taxon>Protopolystoma</taxon>
    </lineage>
</organism>
<dbReference type="EMBL" id="CAAALY010076937">
    <property type="protein sequence ID" value="VEL25909.1"/>
    <property type="molecule type" value="Genomic_DNA"/>
</dbReference>
<feature type="non-terminal residue" evidence="2">
    <location>
        <position position="239"/>
    </location>
</feature>
<feature type="region of interest" description="Disordered" evidence="1">
    <location>
        <begin position="83"/>
        <end position="105"/>
    </location>
</feature>
<comment type="caution">
    <text evidence="2">The sequence shown here is derived from an EMBL/GenBank/DDBJ whole genome shotgun (WGS) entry which is preliminary data.</text>
</comment>
<dbReference type="Proteomes" id="UP000784294">
    <property type="component" value="Unassembled WGS sequence"/>
</dbReference>
<name>A0A448X252_9PLAT</name>
<evidence type="ECO:0000313" key="3">
    <source>
        <dbReference type="Proteomes" id="UP000784294"/>
    </source>
</evidence>
<evidence type="ECO:0000256" key="1">
    <source>
        <dbReference type="SAM" id="MobiDB-lite"/>
    </source>
</evidence>
<keyword evidence="3" id="KW-1185">Reference proteome</keyword>
<protein>
    <submittedName>
        <fullName evidence="2">Uncharacterized protein</fullName>
    </submittedName>
</protein>
<accession>A0A448X252</accession>
<evidence type="ECO:0000313" key="2">
    <source>
        <dbReference type="EMBL" id="VEL25909.1"/>
    </source>
</evidence>
<feature type="region of interest" description="Disordered" evidence="1">
    <location>
        <begin position="212"/>
        <end position="239"/>
    </location>
</feature>
<gene>
    <name evidence="2" type="ORF">PXEA_LOCUS19349</name>
</gene>
<proteinExistence type="predicted"/>
<dbReference type="AlphaFoldDB" id="A0A448X252"/>
<sequence length="239" mass="26294">MSATVTDTPFIKADEVNQAQACLDDSLSSHLELDDDRTPLDSLGFDSKRSFPIHGDSNYDELNLDCSIDGLQSDRLTEVSNVRQKEELHRPIGKASKSISSPNSQDPYLDQQMVLSFSESDQLSLKNKSSLATNPTTMTPKFAVTDALLEGFAPESPSLLEGIDPGMKIVQEHLLPNEDKREPILQTLEMTENIAHQIILLNDDADETNIGVTKAEDSIPNESDIEYPRPGMLKPGPAE</sequence>